<sequence length="202" mass="22601">MSRYVAVLFFVIFAVVIAYDPVHNYYPGGGGHPHDGGTGGDPHHTGTGGDPHHTGTGGDPHYGGQGQPPQYGYDYYQNYCPCSKPHKKIDFVFVIKLVTKNYKPPNHRRHGFVSIHTDVLTVCQNDKKKKPSRSRGSSQPMARLETLKNVGAGCGPFDRMKEGECYIVRGYTTKPSYYRYFNIDQCNPPERVHCGYATCPHY</sequence>
<keyword evidence="2" id="KW-0732">Signal</keyword>
<evidence type="ECO:0000256" key="2">
    <source>
        <dbReference type="SAM" id="SignalP"/>
    </source>
</evidence>
<dbReference type="Proteomes" id="UP000596742">
    <property type="component" value="Unassembled WGS sequence"/>
</dbReference>
<proteinExistence type="predicted"/>
<accession>A0A8B6EJL5</accession>
<organism evidence="3 4">
    <name type="scientific">Mytilus galloprovincialis</name>
    <name type="common">Mediterranean mussel</name>
    <dbReference type="NCBI Taxonomy" id="29158"/>
    <lineage>
        <taxon>Eukaryota</taxon>
        <taxon>Metazoa</taxon>
        <taxon>Spiralia</taxon>
        <taxon>Lophotrochozoa</taxon>
        <taxon>Mollusca</taxon>
        <taxon>Bivalvia</taxon>
        <taxon>Autobranchia</taxon>
        <taxon>Pteriomorphia</taxon>
        <taxon>Mytilida</taxon>
        <taxon>Mytiloidea</taxon>
        <taxon>Mytilidae</taxon>
        <taxon>Mytilinae</taxon>
        <taxon>Mytilus</taxon>
    </lineage>
</organism>
<protein>
    <submittedName>
        <fullName evidence="3">Uncharacterized protein</fullName>
    </submittedName>
</protein>
<keyword evidence="4" id="KW-1185">Reference proteome</keyword>
<reference evidence="3" key="1">
    <citation type="submission" date="2018-11" db="EMBL/GenBank/DDBJ databases">
        <authorList>
            <person name="Alioto T."/>
            <person name="Alioto T."/>
        </authorList>
    </citation>
    <scope>NUCLEOTIDE SEQUENCE</scope>
</reference>
<gene>
    <name evidence="3" type="ORF">MGAL_10B055005</name>
</gene>
<evidence type="ECO:0000313" key="3">
    <source>
        <dbReference type="EMBL" id="VDI35928.1"/>
    </source>
</evidence>
<feature type="compositionally biased region" description="Gly residues" evidence="1">
    <location>
        <begin position="55"/>
        <end position="66"/>
    </location>
</feature>
<feature type="region of interest" description="Disordered" evidence="1">
    <location>
        <begin position="30"/>
        <end position="67"/>
    </location>
</feature>
<evidence type="ECO:0000313" key="4">
    <source>
        <dbReference type="Proteomes" id="UP000596742"/>
    </source>
</evidence>
<feature type="chain" id="PRO_5032312946" evidence="2">
    <location>
        <begin position="19"/>
        <end position="202"/>
    </location>
</feature>
<dbReference type="EMBL" id="UYJE01005280">
    <property type="protein sequence ID" value="VDI35928.1"/>
    <property type="molecule type" value="Genomic_DNA"/>
</dbReference>
<name>A0A8B6EJL5_MYTGA</name>
<dbReference type="AlphaFoldDB" id="A0A8B6EJL5"/>
<comment type="caution">
    <text evidence="3">The sequence shown here is derived from an EMBL/GenBank/DDBJ whole genome shotgun (WGS) entry which is preliminary data.</text>
</comment>
<feature type="compositionally biased region" description="Gly residues" evidence="1">
    <location>
        <begin position="30"/>
        <end position="40"/>
    </location>
</feature>
<evidence type="ECO:0000256" key="1">
    <source>
        <dbReference type="SAM" id="MobiDB-lite"/>
    </source>
</evidence>
<feature type="signal peptide" evidence="2">
    <location>
        <begin position="1"/>
        <end position="18"/>
    </location>
</feature>